<feature type="compositionally biased region" description="Low complexity" evidence="1">
    <location>
        <begin position="229"/>
        <end position="242"/>
    </location>
</feature>
<dbReference type="Proteomes" id="UP001304895">
    <property type="component" value="Unassembled WGS sequence"/>
</dbReference>
<reference evidence="2" key="2">
    <citation type="submission" date="2023-05" db="EMBL/GenBank/DDBJ databases">
        <authorList>
            <consortium name="Lawrence Berkeley National Laboratory"/>
            <person name="Steindorff A."/>
            <person name="Hensen N."/>
            <person name="Bonometti L."/>
            <person name="Westerberg I."/>
            <person name="Brannstrom I.O."/>
            <person name="Guillou S."/>
            <person name="Cros-Aarteil S."/>
            <person name="Calhoun S."/>
            <person name="Haridas S."/>
            <person name="Kuo A."/>
            <person name="Mondo S."/>
            <person name="Pangilinan J."/>
            <person name="Riley R."/>
            <person name="Labutti K."/>
            <person name="Andreopoulos B."/>
            <person name="Lipzen A."/>
            <person name="Chen C."/>
            <person name="Yanf M."/>
            <person name="Daum C."/>
            <person name="Ng V."/>
            <person name="Clum A."/>
            <person name="Ohm R."/>
            <person name="Martin F."/>
            <person name="Silar P."/>
            <person name="Natvig D."/>
            <person name="Lalanne C."/>
            <person name="Gautier V."/>
            <person name="Ament-Velasquez S.L."/>
            <person name="Kruys A."/>
            <person name="Hutchinson M.I."/>
            <person name="Powell A.J."/>
            <person name="Barry K."/>
            <person name="Miller A.N."/>
            <person name="Grigoriev I.V."/>
            <person name="Debuchy R."/>
            <person name="Gladieux P."/>
            <person name="Thoren M.H."/>
            <person name="Johannesson H."/>
        </authorList>
    </citation>
    <scope>NUCLEOTIDE SEQUENCE</scope>
    <source>
        <strain evidence="2">CBS 123565</strain>
    </source>
</reference>
<feature type="region of interest" description="Disordered" evidence="1">
    <location>
        <begin position="324"/>
        <end position="356"/>
    </location>
</feature>
<organism evidence="2 3">
    <name type="scientific">Trichocladium antarcticum</name>
    <dbReference type="NCBI Taxonomy" id="1450529"/>
    <lineage>
        <taxon>Eukaryota</taxon>
        <taxon>Fungi</taxon>
        <taxon>Dikarya</taxon>
        <taxon>Ascomycota</taxon>
        <taxon>Pezizomycotina</taxon>
        <taxon>Sordariomycetes</taxon>
        <taxon>Sordariomycetidae</taxon>
        <taxon>Sordariales</taxon>
        <taxon>Chaetomiaceae</taxon>
        <taxon>Trichocladium</taxon>
    </lineage>
</organism>
<feature type="region of interest" description="Disordered" evidence="1">
    <location>
        <begin position="73"/>
        <end position="95"/>
    </location>
</feature>
<evidence type="ECO:0000256" key="1">
    <source>
        <dbReference type="SAM" id="MobiDB-lite"/>
    </source>
</evidence>
<keyword evidence="3" id="KW-1185">Reference proteome</keyword>
<feature type="compositionally biased region" description="Polar residues" evidence="1">
    <location>
        <begin position="86"/>
        <end position="95"/>
    </location>
</feature>
<dbReference type="AlphaFoldDB" id="A0AAN6ZBV5"/>
<reference evidence="2" key="1">
    <citation type="journal article" date="2023" name="Mol. Phylogenet. Evol.">
        <title>Genome-scale phylogeny and comparative genomics of the fungal order Sordariales.</title>
        <authorList>
            <person name="Hensen N."/>
            <person name="Bonometti L."/>
            <person name="Westerberg I."/>
            <person name="Brannstrom I.O."/>
            <person name="Guillou S."/>
            <person name="Cros-Aarteil S."/>
            <person name="Calhoun S."/>
            <person name="Haridas S."/>
            <person name="Kuo A."/>
            <person name="Mondo S."/>
            <person name="Pangilinan J."/>
            <person name="Riley R."/>
            <person name="LaButti K."/>
            <person name="Andreopoulos B."/>
            <person name="Lipzen A."/>
            <person name="Chen C."/>
            <person name="Yan M."/>
            <person name="Daum C."/>
            <person name="Ng V."/>
            <person name="Clum A."/>
            <person name="Steindorff A."/>
            <person name="Ohm R.A."/>
            <person name="Martin F."/>
            <person name="Silar P."/>
            <person name="Natvig D.O."/>
            <person name="Lalanne C."/>
            <person name="Gautier V."/>
            <person name="Ament-Velasquez S.L."/>
            <person name="Kruys A."/>
            <person name="Hutchinson M.I."/>
            <person name="Powell A.J."/>
            <person name="Barry K."/>
            <person name="Miller A.N."/>
            <person name="Grigoriev I.V."/>
            <person name="Debuchy R."/>
            <person name="Gladieux P."/>
            <person name="Hiltunen Thoren M."/>
            <person name="Johannesson H."/>
        </authorList>
    </citation>
    <scope>NUCLEOTIDE SEQUENCE</scope>
    <source>
        <strain evidence="2">CBS 123565</strain>
    </source>
</reference>
<accession>A0AAN6ZBV5</accession>
<name>A0AAN6ZBV5_9PEZI</name>
<evidence type="ECO:0008006" key="4">
    <source>
        <dbReference type="Google" id="ProtNLM"/>
    </source>
</evidence>
<comment type="caution">
    <text evidence="2">The sequence shown here is derived from an EMBL/GenBank/DDBJ whole genome shotgun (WGS) entry which is preliminary data.</text>
</comment>
<protein>
    <recommendedName>
        <fullName evidence="4">Only prolin and serin are matching in the corresponding protein</fullName>
    </recommendedName>
</protein>
<evidence type="ECO:0000313" key="2">
    <source>
        <dbReference type="EMBL" id="KAK4132216.1"/>
    </source>
</evidence>
<sequence length="547" mass="59706">MAPTLKPLLLPQLVEARKKLELQQDDEGELVSIYYAYNSSASDLASPSPISSTFSRTGLPRFSGSTSSLELATPSFFDSPAPPTQTQPLHVSRNSKSLLPDVQEEPLEREAEDAPAAFDHGYHDFGLYDCLCDVPCSHHEDLVQSPTVYSYMTSEYDYDLGFLSDGDFNGSLLQKKKRHGSDAGFSSWGARLGSRLPSLPRWRSAAASRRHDLTFSPASDSSLVDRRPSFAGAASSRSSSISGPVRGALDRSQDSDIPTTPALSFDESSESIALPSPLETMSATWGKSLERARATATTPLLPPLLIEASAACQAQPHSLYASPLQSPSMVSSPGLERAAPHGYPTPPISTRPSVSSLRRGTVSSTISDAPSPVPCFFDHQDSWSDRLGHANFTIEPRPYLPETADLPTLQAFRADWNLGRTNYAKHLVRTGEHYGATSKTYVLTEAKWAEIEQDWQRNEDGLVERLGQQWKDDPSVTSQLRRTAEGGLSPSIPRMLSDDGKFPELGDVEIIGPMVRDAVMVRDGQDERRNSASVWLKSLAGKVGLRK</sequence>
<feature type="region of interest" description="Disordered" evidence="1">
    <location>
        <begin position="217"/>
        <end position="277"/>
    </location>
</feature>
<gene>
    <name evidence="2" type="ORF">BT67DRAFT_93701</name>
</gene>
<dbReference type="EMBL" id="MU853419">
    <property type="protein sequence ID" value="KAK4132216.1"/>
    <property type="molecule type" value="Genomic_DNA"/>
</dbReference>
<proteinExistence type="predicted"/>
<evidence type="ECO:0000313" key="3">
    <source>
        <dbReference type="Proteomes" id="UP001304895"/>
    </source>
</evidence>